<gene>
    <name evidence="1" type="ORF">BBI01_14820</name>
</gene>
<name>A0A1B8ZCT6_9FLAO</name>
<accession>A0A1B8ZCT6</accession>
<dbReference type="AlphaFoldDB" id="A0A1B8ZCT6"/>
<proteinExistence type="predicted"/>
<comment type="caution">
    <text evidence="1">The sequence shown here is derived from an EMBL/GenBank/DDBJ whole genome shotgun (WGS) entry which is preliminary data.</text>
</comment>
<dbReference type="OrthoDB" id="9964895at2"/>
<sequence>MKKIFLVSLLISLSSCNKAAKEREEQRIHDSVAVVYKAYMDSLAIVKRRNDSIKKIEEEFDKTHPRPAGSRYCVNGTMVHVGRAPVSKSKTKSKSNK</sequence>
<keyword evidence="2" id="KW-1185">Reference proteome</keyword>
<organism evidence="1 2">
    <name type="scientific">Chryseobacterium artocarpi</name>
    <dbReference type="NCBI Taxonomy" id="1414727"/>
    <lineage>
        <taxon>Bacteria</taxon>
        <taxon>Pseudomonadati</taxon>
        <taxon>Bacteroidota</taxon>
        <taxon>Flavobacteriia</taxon>
        <taxon>Flavobacteriales</taxon>
        <taxon>Weeksellaceae</taxon>
        <taxon>Chryseobacterium group</taxon>
        <taxon>Chryseobacterium</taxon>
    </lineage>
</organism>
<dbReference type="RefSeq" id="WP_065395598.1">
    <property type="nucleotide sequence ID" value="NZ_MAYH01000045.1"/>
</dbReference>
<evidence type="ECO:0000313" key="2">
    <source>
        <dbReference type="Proteomes" id="UP000092651"/>
    </source>
</evidence>
<evidence type="ECO:0000313" key="1">
    <source>
        <dbReference type="EMBL" id="OCA69410.1"/>
    </source>
</evidence>
<reference evidence="1 2" key="1">
    <citation type="submission" date="2016-07" db="EMBL/GenBank/DDBJ databases">
        <authorList>
            <person name="Jeong J.-J."/>
            <person name="Kim D.W."/>
            <person name="Sang M.K."/>
            <person name="Choi I.-G."/>
            <person name="Kim K.D."/>
        </authorList>
    </citation>
    <scope>NUCLEOTIDE SEQUENCE [LARGE SCALE GENOMIC DNA]</scope>
    <source>
        <strain evidence="1 2">UTM-3</strain>
    </source>
</reference>
<dbReference type="Proteomes" id="UP000092651">
    <property type="component" value="Unassembled WGS sequence"/>
</dbReference>
<dbReference type="EMBL" id="MAYH01000045">
    <property type="protein sequence ID" value="OCA69410.1"/>
    <property type="molecule type" value="Genomic_DNA"/>
</dbReference>
<dbReference type="PROSITE" id="PS51257">
    <property type="entry name" value="PROKAR_LIPOPROTEIN"/>
    <property type="match status" value="1"/>
</dbReference>
<protein>
    <submittedName>
        <fullName evidence="1">Uncharacterized protein</fullName>
    </submittedName>
</protein>